<dbReference type="AlphaFoldDB" id="E9HXU1"/>
<feature type="compositionally biased region" description="Polar residues" evidence="1">
    <location>
        <begin position="186"/>
        <end position="211"/>
    </location>
</feature>
<dbReference type="EMBL" id="GL733075">
    <property type="protein sequence ID" value="EFX63438.1"/>
    <property type="molecule type" value="Genomic_DNA"/>
</dbReference>
<gene>
    <name evidence="2" type="ORF">DAPPUDRAFT_335453</name>
</gene>
<dbReference type="Proteomes" id="UP000000305">
    <property type="component" value="Unassembled WGS sequence"/>
</dbReference>
<dbReference type="PhylomeDB" id="E9HXU1"/>
<dbReference type="InParanoid" id="E9HXU1"/>
<evidence type="ECO:0000313" key="2">
    <source>
        <dbReference type="EMBL" id="EFX63438.1"/>
    </source>
</evidence>
<name>E9HXU1_DAPPU</name>
<accession>E9HXU1</accession>
<dbReference type="KEGG" id="dpx:DAPPUDRAFT_335453"/>
<organism evidence="2 3">
    <name type="scientific">Daphnia pulex</name>
    <name type="common">Water flea</name>
    <dbReference type="NCBI Taxonomy" id="6669"/>
    <lineage>
        <taxon>Eukaryota</taxon>
        <taxon>Metazoa</taxon>
        <taxon>Ecdysozoa</taxon>
        <taxon>Arthropoda</taxon>
        <taxon>Crustacea</taxon>
        <taxon>Branchiopoda</taxon>
        <taxon>Diplostraca</taxon>
        <taxon>Cladocera</taxon>
        <taxon>Anomopoda</taxon>
        <taxon>Daphniidae</taxon>
        <taxon>Daphnia</taxon>
    </lineage>
</organism>
<protein>
    <submittedName>
        <fullName evidence="2">Uncharacterized protein</fullName>
    </submittedName>
</protein>
<reference evidence="2 3" key="1">
    <citation type="journal article" date="2011" name="Science">
        <title>The ecoresponsive genome of Daphnia pulex.</title>
        <authorList>
            <person name="Colbourne J.K."/>
            <person name="Pfrender M.E."/>
            <person name="Gilbert D."/>
            <person name="Thomas W.K."/>
            <person name="Tucker A."/>
            <person name="Oakley T.H."/>
            <person name="Tokishita S."/>
            <person name="Aerts A."/>
            <person name="Arnold G.J."/>
            <person name="Basu M.K."/>
            <person name="Bauer D.J."/>
            <person name="Caceres C.E."/>
            <person name="Carmel L."/>
            <person name="Casola C."/>
            <person name="Choi J.H."/>
            <person name="Detter J.C."/>
            <person name="Dong Q."/>
            <person name="Dusheyko S."/>
            <person name="Eads B.D."/>
            <person name="Frohlich T."/>
            <person name="Geiler-Samerotte K.A."/>
            <person name="Gerlach D."/>
            <person name="Hatcher P."/>
            <person name="Jogdeo S."/>
            <person name="Krijgsveld J."/>
            <person name="Kriventseva E.V."/>
            <person name="Kultz D."/>
            <person name="Laforsch C."/>
            <person name="Lindquist E."/>
            <person name="Lopez J."/>
            <person name="Manak J.R."/>
            <person name="Muller J."/>
            <person name="Pangilinan J."/>
            <person name="Patwardhan R.P."/>
            <person name="Pitluck S."/>
            <person name="Pritham E.J."/>
            <person name="Rechtsteiner A."/>
            <person name="Rho M."/>
            <person name="Rogozin I.B."/>
            <person name="Sakarya O."/>
            <person name="Salamov A."/>
            <person name="Schaack S."/>
            <person name="Shapiro H."/>
            <person name="Shiga Y."/>
            <person name="Skalitzky C."/>
            <person name="Smith Z."/>
            <person name="Souvorov A."/>
            <person name="Sung W."/>
            <person name="Tang Z."/>
            <person name="Tsuchiya D."/>
            <person name="Tu H."/>
            <person name="Vos H."/>
            <person name="Wang M."/>
            <person name="Wolf Y.I."/>
            <person name="Yamagata H."/>
            <person name="Yamada T."/>
            <person name="Ye Y."/>
            <person name="Shaw J.R."/>
            <person name="Andrews J."/>
            <person name="Crease T.J."/>
            <person name="Tang H."/>
            <person name="Lucas S.M."/>
            <person name="Robertson H.M."/>
            <person name="Bork P."/>
            <person name="Koonin E.V."/>
            <person name="Zdobnov E.M."/>
            <person name="Grigoriev I.V."/>
            <person name="Lynch M."/>
            <person name="Boore J.L."/>
        </authorList>
    </citation>
    <scope>NUCLEOTIDE SEQUENCE [LARGE SCALE GENOMIC DNA]</scope>
</reference>
<evidence type="ECO:0000256" key="1">
    <source>
        <dbReference type="SAM" id="MobiDB-lite"/>
    </source>
</evidence>
<feature type="region of interest" description="Disordered" evidence="1">
    <location>
        <begin position="180"/>
        <end position="224"/>
    </location>
</feature>
<evidence type="ECO:0000313" key="3">
    <source>
        <dbReference type="Proteomes" id="UP000000305"/>
    </source>
</evidence>
<dbReference type="HOGENOM" id="CLU_057396_0_0_1"/>
<feature type="compositionally biased region" description="Acidic residues" evidence="1">
    <location>
        <begin position="41"/>
        <end position="53"/>
    </location>
</feature>
<proteinExistence type="predicted"/>
<keyword evidence="3" id="KW-1185">Reference proteome</keyword>
<sequence>MPIAPTVDADLFPELAQRPTTSTVVVLDGAPEDPISKPDETESSSDTDSDAEDTNCVGSSVASKSVKKKKIKHTREFRDQQKQSKKRSRTASPCASGEVAEEIVSGVAQLVELGSQTREVPFSIPGVNINSFPALSGGNDVPPAANAPGVPSIPSTIDQMDNEVVEEMDASEVVSISNPEEDISFSGGSIQPGQRPLNSQEASHVSETQESLGVPLGTPSTPIEDKTLKAMEAVRRKKAHDNKTQPSKPKFKY</sequence>
<feature type="region of interest" description="Disordered" evidence="1">
    <location>
        <begin position="1"/>
        <end position="97"/>
    </location>
</feature>